<protein>
    <submittedName>
        <fullName evidence="2">Flagellar export protein FliJ</fullName>
    </submittedName>
</protein>
<feature type="region of interest" description="Disordered" evidence="1">
    <location>
        <begin position="89"/>
        <end position="108"/>
    </location>
</feature>
<accession>A0A6B8KC28</accession>
<proteinExistence type="predicted"/>
<keyword evidence="3" id="KW-1185">Reference proteome</keyword>
<gene>
    <name evidence="2" type="ORF">H2LOC_009760</name>
</gene>
<dbReference type="KEGG" id="mhey:H2LOC_009760"/>
<organism evidence="2 3">
    <name type="scientific">Methylocystis heyeri</name>
    <dbReference type="NCBI Taxonomy" id="391905"/>
    <lineage>
        <taxon>Bacteria</taxon>
        <taxon>Pseudomonadati</taxon>
        <taxon>Pseudomonadota</taxon>
        <taxon>Alphaproteobacteria</taxon>
        <taxon>Hyphomicrobiales</taxon>
        <taxon>Methylocystaceae</taxon>
        <taxon>Methylocystis</taxon>
    </lineage>
</organism>
<evidence type="ECO:0000256" key="1">
    <source>
        <dbReference type="SAM" id="MobiDB-lite"/>
    </source>
</evidence>
<evidence type="ECO:0000313" key="3">
    <source>
        <dbReference type="Proteomes" id="UP000309061"/>
    </source>
</evidence>
<keyword evidence="2" id="KW-0282">Flagellum</keyword>
<keyword evidence="2" id="KW-0969">Cilium</keyword>
<keyword evidence="2" id="KW-0966">Cell projection</keyword>
<evidence type="ECO:0000313" key="2">
    <source>
        <dbReference type="EMBL" id="QGM45964.1"/>
    </source>
</evidence>
<reference evidence="2 3" key="1">
    <citation type="submission" date="2019-11" db="EMBL/GenBank/DDBJ databases">
        <title>The genome sequence of Methylocystis heyeri.</title>
        <authorList>
            <person name="Oshkin I.Y."/>
            <person name="Miroshnikov K."/>
            <person name="Dedysh S.N."/>
        </authorList>
    </citation>
    <scope>NUCLEOTIDE SEQUENCE [LARGE SCALE GENOMIC DNA]</scope>
    <source>
        <strain evidence="2 3">H2</strain>
    </source>
</reference>
<dbReference type="Proteomes" id="UP000309061">
    <property type="component" value="Chromosome"/>
</dbReference>
<name>A0A6B8KC28_9HYPH</name>
<dbReference type="AlphaFoldDB" id="A0A6B8KC28"/>
<dbReference type="OrthoDB" id="7871364at2"/>
<sequence>MKSRDTLMRLKKFQAEEKRRRVAQLQTMIAEFARMTGDLDREIELEEKRANITDPAHFAYPTYARAARVRRDNLQLSLNELRGKLEAAQEEAKEAGDELAKAQNQEARDHAAERMVDVVAERRSATFAGEAFRRA</sequence>
<dbReference type="EMBL" id="CP046052">
    <property type="protein sequence ID" value="QGM45964.1"/>
    <property type="molecule type" value="Genomic_DNA"/>
</dbReference>
<dbReference type="RefSeq" id="WP_136496229.1">
    <property type="nucleotide sequence ID" value="NZ_CP046052.1"/>
</dbReference>